<dbReference type="InterPro" id="IPR001182">
    <property type="entry name" value="FtsW/RodA"/>
</dbReference>
<keyword evidence="11 23" id="KW-0472">Membrane</keyword>
<evidence type="ECO:0000256" key="15">
    <source>
        <dbReference type="ARBA" id="ARBA00033270"/>
    </source>
</evidence>
<evidence type="ECO:0000256" key="3">
    <source>
        <dbReference type="ARBA" id="ARBA00022475"/>
    </source>
</evidence>
<reference evidence="24 25" key="1">
    <citation type="submission" date="2019-03" db="EMBL/GenBank/DDBJ databases">
        <title>Genomics of glacier-inhabiting Cryobacterium strains.</title>
        <authorList>
            <person name="Liu Q."/>
            <person name="Xin Y.-H."/>
        </authorList>
    </citation>
    <scope>NUCLEOTIDE SEQUENCE [LARGE SCALE GENOMIC DNA]</scope>
    <source>
        <strain evidence="24 25">HLT2-23</strain>
    </source>
</reference>
<evidence type="ECO:0000256" key="16">
    <source>
        <dbReference type="ARBA" id="ARBA00038053"/>
    </source>
</evidence>
<comment type="pathway">
    <text evidence="2">Cell wall biogenesis; peptidoglycan biosynthesis.</text>
</comment>
<evidence type="ECO:0000256" key="9">
    <source>
        <dbReference type="ARBA" id="ARBA00022984"/>
    </source>
</evidence>
<dbReference type="Proteomes" id="UP000298173">
    <property type="component" value="Unassembled WGS sequence"/>
</dbReference>
<feature type="region of interest" description="Disordered" evidence="22">
    <location>
        <begin position="449"/>
        <end position="469"/>
    </location>
</feature>
<evidence type="ECO:0000256" key="2">
    <source>
        <dbReference type="ARBA" id="ARBA00004752"/>
    </source>
</evidence>
<accession>A0A4R8URR0</accession>
<keyword evidence="12" id="KW-0131">Cell cycle</keyword>
<dbReference type="RefSeq" id="WP_134504241.1">
    <property type="nucleotide sequence ID" value="NZ_SOEY01000030.1"/>
</dbReference>
<comment type="subcellular location">
    <subcellularLocation>
        <location evidence="1">Cell membrane</location>
        <topology evidence="1">Multi-pass membrane protein</topology>
    </subcellularLocation>
</comment>
<evidence type="ECO:0000256" key="18">
    <source>
        <dbReference type="ARBA" id="ARBA00041418"/>
    </source>
</evidence>
<feature type="region of interest" description="Disordered" evidence="22">
    <location>
        <begin position="1"/>
        <end position="70"/>
    </location>
</feature>
<dbReference type="NCBIfam" id="TIGR02614">
    <property type="entry name" value="ftsW"/>
    <property type="match status" value="1"/>
</dbReference>
<dbReference type="PROSITE" id="PS00428">
    <property type="entry name" value="FTSW_RODA_SPOVE"/>
    <property type="match status" value="1"/>
</dbReference>
<feature type="transmembrane region" description="Helical" evidence="23">
    <location>
        <begin position="194"/>
        <end position="211"/>
    </location>
</feature>
<evidence type="ECO:0000256" key="19">
    <source>
        <dbReference type="ARBA" id="ARBA00044770"/>
    </source>
</evidence>
<organism evidence="24 25">
    <name type="scientific">Cryobacterium glaciale</name>
    <dbReference type="NCBI Taxonomy" id="1259145"/>
    <lineage>
        <taxon>Bacteria</taxon>
        <taxon>Bacillati</taxon>
        <taxon>Actinomycetota</taxon>
        <taxon>Actinomycetes</taxon>
        <taxon>Micrococcales</taxon>
        <taxon>Microbacteriaceae</taxon>
        <taxon>Cryobacterium</taxon>
    </lineage>
</organism>
<evidence type="ECO:0000256" key="21">
    <source>
        <dbReference type="ARBA" id="ARBA00049966"/>
    </source>
</evidence>
<dbReference type="GO" id="GO:0008360">
    <property type="term" value="P:regulation of cell shape"/>
    <property type="evidence" value="ECO:0007669"/>
    <property type="project" value="UniProtKB-KW"/>
</dbReference>
<comment type="caution">
    <text evidence="24">The sequence shown here is derived from an EMBL/GenBank/DDBJ whole genome shotgun (WGS) entry which is preliminary data.</text>
</comment>
<dbReference type="OrthoDB" id="9768187at2"/>
<feature type="transmembrane region" description="Helical" evidence="23">
    <location>
        <begin position="358"/>
        <end position="381"/>
    </location>
</feature>
<comment type="similarity">
    <text evidence="16">Belongs to the SEDS family. FtsW subfamily.</text>
</comment>
<evidence type="ECO:0000256" key="12">
    <source>
        <dbReference type="ARBA" id="ARBA00023306"/>
    </source>
</evidence>
<evidence type="ECO:0000256" key="10">
    <source>
        <dbReference type="ARBA" id="ARBA00022989"/>
    </source>
</evidence>
<evidence type="ECO:0000313" key="24">
    <source>
        <dbReference type="EMBL" id="TFB69793.1"/>
    </source>
</evidence>
<feature type="transmembrane region" description="Helical" evidence="23">
    <location>
        <begin position="223"/>
        <end position="240"/>
    </location>
</feature>
<keyword evidence="25" id="KW-1185">Reference proteome</keyword>
<keyword evidence="6" id="KW-0808">Transferase</keyword>
<evidence type="ECO:0000256" key="14">
    <source>
        <dbReference type="ARBA" id="ARBA00032370"/>
    </source>
</evidence>
<feature type="transmembrane region" description="Helical" evidence="23">
    <location>
        <begin position="424"/>
        <end position="446"/>
    </location>
</feature>
<evidence type="ECO:0000256" key="13">
    <source>
        <dbReference type="ARBA" id="ARBA00023316"/>
    </source>
</evidence>
<gene>
    <name evidence="24" type="primary">ftsW</name>
    <name evidence="24" type="ORF">E3O06_15335</name>
</gene>
<keyword evidence="13" id="KW-0961">Cell wall biogenesis/degradation</keyword>
<dbReference type="InterPro" id="IPR018365">
    <property type="entry name" value="Cell_cycle_FtsW-rel_CS"/>
</dbReference>
<feature type="transmembrane region" description="Helical" evidence="23">
    <location>
        <begin position="120"/>
        <end position="142"/>
    </location>
</feature>
<dbReference type="GO" id="GO:0071555">
    <property type="term" value="P:cell wall organization"/>
    <property type="evidence" value="ECO:0007669"/>
    <property type="project" value="UniProtKB-KW"/>
</dbReference>
<proteinExistence type="inferred from homology"/>
<dbReference type="GO" id="GO:0005886">
    <property type="term" value="C:plasma membrane"/>
    <property type="evidence" value="ECO:0007669"/>
    <property type="project" value="UniProtKB-SubCell"/>
</dbReference>
<evidence type="ECO:0000313" key="25">
    <source>
        <dbReference type="Proteomes" id="UP000298173"/>
    </source>
</evidence>
<feature type="transmembrane region" description="Helical" evidence="23">
    <location>
        <begin position="246"/>
        <end position="263"/>
    </location>
</feature>
<sequence length="469" mass="49573">MVQVPRNPASRNPASRTRPAAHNPESTSPRASRPTPGARQTSGARQTPGGRQAARPSRASEQAAVTEEPGGPSVRINLGRVFKAEGGNYFLLLGTTLFLVIFGLVMVLSSSSVDSFLADMGFFGGLLRQGMFALIGIPLMLVVSRLPLAFWRRVAWPSMLVTCFLQFLVVGTGLGRGTGGNTNWLNIAGIQFQPSEGIKVALIIWLGMILSQKQHQLDDWKHVFIPVFGVGGGAVLLVMIGGDLGTAMIMASILFGALFFVGVKLRLLAVPLLVGVGAAVVLAIVSPNRLTRIMSFINEGCTELSGEISSSCWQPLHGTWALANGGVLGVGLGNSKAKWSWLPAADNDYIFAIIGEELGLIGCIVVLGMFILLAFAFLRIMRTATTVQAKVSTAAVMVWIIGQAFVNIGVVLGVFPVLGVPLPLISAGGTALLTTLVAIGIVLSFARGDRSSDPKSDFHDTELSEADRA</sequence>
<evidence type="ECO:0000256" key="1">
    <source>
        <dbReference type="ARBA" id="ARBA00004651"/>
    </source>
</evidence>
<evidence type="ECO:0000256" key="8">
    <source>
        <dbReference type="ARBA" id="ARBA00022960"/>
    </source>
</evidence>
<evidence type="ECO:0000256" key="4">
    <source>
        <dbReference type="ARBA" id="ARBA00022618"/>
    </source>
</evidence>
<dbReference type="EMBL" id="SOEY01000030">
    <property type="protein sequence ID" value="TFB69793.1"/>
    <property type="molecule type" value="Genomic_DNA"/>
</dbReference>
<keyword evidence="7 23" id="KW-0812">Transmembrane</keyword>
<feature type="transmembrane region" description="Helical" evidence="23">
    <location>
        <begin position="393"/>
        <end position="418"/>
    </location>
</feature>
<comment type="catalytic activity">
    <reaction evidence="20">
        <text>[GlcNAc-(1-&gt;4)-Mur2Ac(oyl-L-Ala-gamma-D-Glu-L-Lys-D-Ala-D-Ala)](n)-di-trans,octa-cis-undecaprenyl diphosphate + beta-D-GlcNAc-(1-&gt;4)-Mur2Ac(oyl-L-Ala-gamma-D-Glu-L-Lys-D-Ala-D-Ala)-di-trans,octa-cis-undecaprenyl diphosphate = [GlcNAc-(1-&gt;4)-Mur2Ac(oyl-L-Ala-gamma-D-Glu-L-Lys-D-Ala-D-Ala)](n+1)-di-trans,octa-cis-undecaprenyl diphosphate + di-trans,octa-cis-undecaprenyl diphosphate + H(+)</text>
        <dbReference type="Rhea" id="RHEA:23708"/>
        <dbReference type="Rhea" id="RHEA-COMP:9602"/>
        <dbReference type="Rhea" id="RHEA-COMP:9603"/>
        <dbReference type="ChEBI" id="CHEBI:15378"/>
        <dbReference type="ChEBI" id="CHEBI:58405"/>
        <dbReference type="ChEBI" id="CHEBI:60033"/>
        <dbReference type="ChEBI" id="CHEBI:78435"/>
        <dbReference type="EC" id="2.4.99.28"/>
    </reaction>
</comment>
<evidence type="ECO:0000256" key="20">
    <source>
        <dbReference type="ARBA" id="ARBA00049902"/>
    </source>
</evidence>
<dbReference type="GO" id="GO:0008955">
    <property type="term" value="F:peptidoglycan glycosyltransferase activity"/>
    <property type="evidence" value="ECO:0007669"/>
    <property type="project" value="UniProtKB-EC"/>
</dbReference>
<dbReference type="AlphaFoldDB" id="A0A4R8URR0"/>
<keyword evidence="5" id="KW-0328">Glycosyltransferase</keyword>
<evidence type="ECO:0000256" key="6">
    <source>
        <dbReference type="ARBA" id="ARBA00022679"/>
    </source>
</evidence>
<dbReference type="InterPro" id="IPR013437">
    <property type="entry name" value="FtsW"/>
</dbReference>
<dbReference type="EC" id="2.4.99.28" evidence="19"/>
<dbReference type="GO" id="GO:0032153">
    <property type="term" value="C:cell division site"/>
    <property type="evidence" value="ECO:0007669"/>
    <property type="project" value="TreeGrafter"/>
</dbReference>
<dbReference type="PANTHER" id="PTHR30474:SF2">
    <property type="entry name" value="PEPTIDOGLYCAN GLYCOSYLTRANSFERASE FTSW-RELATED"/>
    <property type="match status" value="1"/>
</dbReference>
<dbReference type="GO" id="GO:0051301">
    <property type="term" value="P:cell division"/>
    <property type="evidence" value="ECO:0007669"/>
    <property type="project" value="UniProtKB-KW"/>
</dbReference>
<feature type="transmembrane region" description="Helical" evidence="23">
    <location>
        <begin position="89"/>
        <end position="108"/>
    </location>
</feature>
<dbReference type="Pfam" id="PF01098">
    <property type="entry name" value="FTSW_RODA_SPOVE"/>
    <property type="match status" value="1"/>
</dbReference>
<evidence type="ECO:0000256" key="23">
    <source>
        <dbReference type="SAM" id="Phobius"/>
    </source>
</evidence>
<feature type="transmembrane region" description="Helical" evidence="23">
    <location>
        <begin position="154"/>
        <end position="174"/>
    </location>
</feature>
<dbReference type="GO" id="GO:0015648">
    <property type="term" value="F:lipid-linked peptidoglycan transporter activity"/>
    <property type="evidence" value="ECO:0007669"/>
    <property type="project" value="TreeGrafter"/>
</dbReference>
<comment type="function">
    <text evidence="21">Peptidoglycan polymerase that is essential for cell division.</text>
</comment>
<evidence type="ECO:0000256" key="11">
    <source>
        <dbReference type="ARBA" id="ARBA00023136"/>
    </source>
</evidence>
<keyword evidence="9" id="KW-0573">Peptidoglycan synthesis</keyword>
<evidence type="ECO:0000256" key="7">
    <source>
        <dbReference type="ARBA" id="ARBA00022692"/>
    </source>
</evidence>
<dbReference type="PANTHER" id="PTHR30474">
    <property type="entry name" value="CELL CYCLE PROTEIN"/>
    <property type="match status" value="1"/>
</dbReference>
<feature type="transmembrane region" description="Helical" evidence="23">
    <location>
        <begin position="268"/>
        <end position="286"/>
    </location>
</feature>
<keyword evidence="4" id="KW-0132">Cell division</keyword>
<keyword evidence="8" id="KW-0133">Cell shape</keyword>
<name>A0A4R8URR0_9MICO</name>
<dbReference type="GO" id="GO:0009252">
    <property type="term" value="P:peptidoglycan biosynthetic process"/>
    <property type="evidence" value="ECO:0007669"/>
    <property type="project" value="UniProtKB-KW"/>
</dbReference>
<evidence type="ECO:0000256" key="5">
    <source>
        <dbReference type="ARBA" id="ARBA00022676"/>
    </source>
</evidence>
<keyword evidence="10 23" id="KW-1133">Transmembrane helix</keyword>
<protein>
    <recommendedName>
        <fullName evidence="17">Probable peptidoglycan glycosyltransferase FtsW</fullName>
        <ecNumber evidence="19">2.4.99.28</ecNumber>
    </recommendedName>
    <alternativeName>
        <fullName evidence="18">Cell division protein FtsW</fullName>
    </alternativeName>
    <alternativeName>
        <fullName evidence="15">Cell wall polymerase</fullName>
    </alternativeName>
    <alternativeName>
        <fullName evidence="14">Peptidoglycan polymerase</fullName>
    </alternativeName>
</protein>
<evidence type="ECO:0000256" key="22">
    <source>
        <dbReference type="SAM" id="MobiDB-lite"/>
    </source>
</evidence>
<evidence type="ECO:0000256" key="17">
    <source>
        <dbReference type="ARBA" id="ARBA00041185"/>
    </source>
</evidence>
<keyword evidence="3" id="KW-1003">Cell membrane</keyword>